<accession>E1ICT7</accession>
<dbReference type="Proteomes" id="UP000054010">
    <property type="component" value="Unassembled WGS sequence"/>
</dbReference>
<feature type="chain" id="PRO_5003147005" evidence="1">
    <location>
        <begin position="23"/>
        <end position="378"/>
    </location>
</feature>
<keyword evidence="3" id="KW-1185">Reference proteome</keyword>
<reference evidence="2 3" key="1">
    <citation type="journal article" date="2011" name="J. Bacteriol.">
        <title>Draft genome sequence of the anoxygenic filamentous phototrophic bacterium Oscillochloris trichoides subsp. DG-6.</title>
        <authorList>
            <person name="Kuznetsov B.B."/>
            <person name="Ivanovsky R.N."/>
            <person name="Keppen O.I."/>
            <person name="Sukhacheva M.V."/>
            <person name="Bumazhkin B.K."/>
            <person name="Patutina E.O."/>
            <person name="Beletsky A.V."/>
            <person name="Mardanov A.V."/>
            <person name="Baslerov R.V."/>
            <person name="Panteleeva A.N."/>
            <person name="Kolganova T.V."/>
            <person name="Ravin N.V."/>
            <person name="Skryabin K.G."/>
        </authorList>
    </citation>
    <scope>NUCLEOTIDE SEQUENCE [LARGE SCALE GENOMIC DNA]</scope>
    <source>
        <strain evidence="2 3">DG-6</strain>
    </source>
</reference>
<dbReference type="Gene3D" id="2.120.10.30">
    <property type="entry name" value="TolB, C-terminal domain"/>
    <property type="match status" value="1"/>
</dbReference>
<dbReference type="AlphaFoldDB" id="E1ICT7"/>
<evidence type="ECO:0000313" key="2">
    <source>
        <dbReference type="EMBL" id="EFO81035.1"/>
    </source>
</evidence>
<sequence>MKRLPTIILGLLLLLLTACSSATPNVTTPTPRAVGGAQLPAPLYVLDNGQIARIERDGTTRALVTSETIEVQGFPPVATFGISPQGTLAFVVGDLKADRLVLSGPKGEDRRVRYEVEGHELSDIVWSPDGSQIYLRLLNNLDPPDIPSGIYRMAAADGPLELLLADEPLPNAANSMQMAREYRPFMIAPDGSRLLVEVDDLTQNSCTLAILPRDGSALLNLTPPDGLAIYCGDADWSADAARVALLAGDGAGPQLWQVDAQSGAMLALATTNVLARAPLWMPDGGLRFIWASREGGQGKLQFALAQLDAAQPTPAMIGPIFREPLGQVLWAADGSGAVTVVAPEDQVVDLRWMPVNGEALVLPNTKQRIGDIAWGPVE</sequence>
<dbReference type="STRING" id="765420.OSCT_1138"/>
<evidence type="ECO:0000313" key="3">
    <source>
        <dbReference type="Proteomes" id="UP000054010"/>
    </source>
</evidence>
<dbReference type="InterPro" id="IPR011042">
    <property type="entry name" value="6-blade_b-propeller_TolB-like"/>
</dbReference>
<evidence type="ECO:0000256" key="1">
    <source>
        <dbReference type="SAM" id="SignalP"/>
    </source>
</evidence>
<comment type="caution">
    <text evidence="2">The sequence shown here is derived from an EMBL/GenBank/DDBJ whole genome shotgun (WGS) entry which is preliminary data.</text>
</comment>
<dbReference type="eggNOG" id="COG0823">
    <property type="taxonomic scope" value="Bacteria"/>
</dbReference>
<dbReference type="OrthoDB" id="145356at2"/>
<gene>
    <name evidence="2" type="ORF">OSCT_1138</name>
</gene>
<keyword evidence="1" id="KW-0732">Signal</keyword>
<dbReference type="HOGENOM" id="CLU_650324_0_0_0"/>
<organism evidence="2 3">
    <name type="scientific">Oscillochloris trichoides DG-6</name>
    <dbReference type="NCBI Taxonomy" id="765420"/>
    <lineage>
        <taxon>Bacteria</taxon>
        <taxon>Bacillati</taxon>
        <taxon>Chloroflexota</taxon>
        <taxon>Chloroflexia</taxon>
        <taxon>Chloroflexales</taxon>
        <taxon>Chloroflexineae</taxon>
        <taxon>Oscillochloridaceae</taxon>
        <taxon>Oscillochloris</taxon>
    </lineage>
</organism>
<dbReference type="SUPFAM" id="SSF82171">
    <property type="entry name" value="DPP6 N-terminal domain-like"/>
    <property type="match status" value="1"/>
</dbReference>
<dbReference type="EMBL" id="ADVR01000030">
    <property type="protein sequence ID" value="EFO81035.1"/>
    <property type="molecule type" value="Genomic_DNA"/>
</dbReference>
<name>E1ICT7_9CHLR</name>
<protein>
    <submittedName>
        <fullName evidence="2">Uncharacterized protein</fullName>
    </submittedName>
</protein>
<proteinExistence type="predicted"/>
<feature type="signal peptide" evidence="1">
    <location>
        <begin position="1"/>
        <end position="22"/>
    </location>
</feature>
<dbReference type="PROSITE" id="PS51257">
    <property type="entry name" value="PROKAR_LIPOPROTEIN"/>
    <property type="match status" value="1"/>
</dbReference>